<keyword evidence="2" id="KW-1185">Reference proteome</keyword>
<reference evidence="1 2" key="1">
    <citation type="submission" date="2019-06" db="EMBL/GenBank/DDBJ databases">
        <authorList>
            <person name="Srinivasan S."/>
        </authorList>
    </citation>
    <scope>NUCLEOTIDE SEQUENCE [LARGE SCALE GENOMIC DNA]</scope>
    <source>
        <strain evidence="1 2">17J68-5</strain>
    </source>
</reference>
<protein>
    <submittedName>
        <fullName evidence="1">Uncharacterized protein</fullName>
    </submittedName>
</protein>
<dbReference type="KEGG" id="hyj:FHG12_18280"/>
<accession>A0A5B8A3B1</accession>
<dbReference type="Proteomes" id="UP000305398">
    <property type="component" value="Chromosome"/>
</dbReference>
<dbReference type="EMBL" id="CP040896">
    <property type="protein sequence ID" value="QDA61924.1"/>
    <property type="molecule type" value="Genomic_DNA"/>
</dbReference>
<organism evidence="1 2">
    <name type="scientific">Hymenobacter jejuensis</name>
    <dbReference type="NCBI Taxonomy" id="2502781"/>
    <lineage>
        <taxon>Bacteria</taxon>
        <taxon>Pseudomonadati</taxon>
        <taxon>Bacteroidota</taxon>
        <taxon>Cytophagia</taxon>
        <taxon>Cytophagales</taxon>
        <taxon>Hymenobacteraceae</taxon>
        <taxon>Hymenobacter</taxon>
    </lineage>
</organism>
<dbReference type="AlphaFoldDB" id="A0A5B8A3B1"/>
<dbReference type="OrthoDB" id="885819at2"/>
<gene>
    <name evidence="1" type="ORF">FHG12_18280</name>
</gene>
<name>A0A5B8A3B1_9BACT</name>
<evidence type="ECO:0000313" key="2">
    <source>
        <dbReference type="Proteomes" id="UP000305398"/>
    </source>
</evidence>
<sequence length="143" mass="16223">MNKWLGVLVVLMGLVSRLSSGQTRELSQQQAIHLAEMFIQENGYTSAPANRANLTYELFDADEKDINTLLQARRNRLHPKAFCISDDPDNWHVGFLSTSVDLSKLTPTQQQADLSGRAVIVNKRNKEVKLAHKDPRFSLYKKL</sequence>
<dbReference type="RefSeq" id="WP_139517130.1">
    <property type="nucleotide sequence ID" value="NZ_CP040896.1"/>
</dbReference>
<proteinExistence type="predicted"/>
<evidence type="ECO:0000313" key="1">
    <source>
        <dbReference type="EMBL" id="QDA61924.1"/>
    </source>
</evidence>